<feature type="binding site" evidence="15">
    <location>
        <position position="541"/>
    </location>
    <ligand>
        <name>Mg(2+)</name>
        <dbReference type="ChEBI" id="CHEBI:18420"/>
    </ligand>
</feature>
<evidence type="ECO:0000256" key="2">
    <source>
        <dbReference type="ARBA" id="ARBA00008109"/>
    </source>
</evidence>
<dbReference type="PANTHER" id="PTHR24092:SF190">
    <property type="entry name" value="PHOSPHOLIPID-TRANSPORTING ATPASE"/>
    <property type="match status" value="1"/>
</dbReference>
<dbReference type="GO" id="GO:0000287">
    <property type="term" value="F:magnesium ion binding"/>
    <property type="evidence" value="ECO:0007669"/>
    <property type="project" value="UniProtKB-UniRule"/>
</dbReference>
<comment type="subcellular location">
    <subcellularLocation>
        <location evidence="1 16">Membrane</location>
        <topology evidence="1 16">Multi-pass membrane protein</topology>
    </subcellularLocation>
</comment>
<dbReference type="Proteomes" id="UP000035680">
    <property type="component" value="Unassembled WGS sequence"/>
</dbReference>
<feature type="compositionally biased region" description="Basic and acidic residues" evidence="17">
    <location>
        <begin position="1526"/>
        <end position="1537"/>
    </location>
</feature>
<feature type="region of interest" description="Disordered" evidence="17">
    <location>
        <begin position="1"/>
        <end position="47"/>
    </location>
</feature>
<feature type="binding site" evidence="14">
    <location>
        <position position="825"/>
    </location>
    <ligand>
        <name>ATP</name>
        <dbReference type="ChEBI" id="CHEBI:30616"/>
    </ligand>
</feature>
<dbReference type="InterPro" id="IPR032631">
    <property type="entry name" value="P-type_ATPase_N"/>
</dbReference>
<keyword evidence="9 16" id="KW-1278">Translocase</keyword>
<evidence type="ECO:0000256" key="16">
    <source>
        <dbReference type="RuleBase" id="RU362033"/>
    </source>
</evidence>
<dbReference type="FunFam" id="3.40.50.1000:FF:000014">
    <property type="entry name" value="Phospholipid-transporting ATPase"/>
    <property type="match status" value="1"/>
</dbReference>
<dbReference type="SUPFAM" id="SSF81665">
    <property type="entry name" value="Calcium ATPase, transmembrane domain M"/>
    <property type="match status" value="1"/>
</dbReference>
<dbReference type="SFLD" id="SFLDF00027">
    <property type="entry name" value="p-type_atpase"/>
    <property type="match status" value="1"/>
</dbReference>
<dbReference type="InterPro" id="IPR023299">
    <property type="entry name" value="ATPase_P-typ_cyto_dom_N"/>
</dbReference>
<dbReference type="Gene3D" id="3.40.1110.10">
    <property type="entry name" value="Calcium-transporting ATPase, cytoplasmic domain N"/>
    <property type="match status" value="1"/>
</dbReference>
<proteinExistence type="inferred from homology"/>
<dbReference type="CDD" id="cd02073">
    <property type="entry name" value="P-type_ATPase_APLT_Dnf-like"/>
    <property type="match status" value="1"/>
</dbReference>
<feature type="region of interest" description="Disordered" evidence="17">
    <location>
        <begin position="1385"/>
        <end position="1421"/>
    </location>
</feature>
<feature type="transmembrane region" description="Helical" evidence="16">
    <location>
        <begin position="1162"/>
        <end position="1184"/>
    </location>
</feature>
<feature type="binding site" evidence="14">
    <location>
        <position position="744"/>
    </location>
    <ligand>
        <name>ATP</name>
        <dbReference type="ChEBI" id="CHEBI:30616"/>
    </ligand>
</feature>
<dbReference type="SFLD" id="SFLDG00002">
    <property type="entry name" value="C1.7:_P-type_atpase_like"/>
    <property type="match status" value="1"/>
</dbReference>
<feature type="transmembrane region" description="Helical" evidence="16">
    <location>
        <begin position="468"/>
        <end position="493"/>
    </location>
</feature>
<feature type="binding site" evidence="15">
    <location>
        <position position="1023"/>
    </location>
    <ligand>
        <name>Mg(2+)</name>
        <dbReference type="ChEBI" id="CHEBI:18420"/>
    </ligand>
</feature>
<feature type="binding site" evidence="14">
    <location>
        <position position="1003"/>
    </location>
    <ligand>
        <name>ATP</name>
        <dbReference type="ChEBI" id="CHEBI:30616"/>
    </ligand>
</feature>
<dbReference type="InterPro" id="IPR006539">
    <property type="entry name" value="P-type_ATPase_IV"/>
</dbReference>
<dbReference type="NCBIfam" id="TIGR01652">
    <property type="entry name" value="ATPase-Plipid"/>
    <property type="match status" value="1"/>
</dbReference>
<accession>A0A0K0EWV7</accession>
<name>A0A0K0EWV7_STRVS</name>
<dbReference type="SUPFAM" id="SSF81660">
    <property type="entry name" value="Metal cation-transporting ATPase, ATP-binding domain N"/>
    <property type="match status" value="1"/>
</dbReference>
<dbReference type="Gene3D" id="2.70.150.10">
    <property type="entry name" value="Calcium-transporting ATPase, cytoplasmic transduction domain A"/>
    <property type="match status" value="1"/>
</dbReference>
<evidence type="ECO:0000256" key="17">
    <source>
        <dbReference type="SAM" id="MobiDB-lite"/>
    </source>
</evidence>
<keyword evidence="7 14" id="KW-0067">ATP-binding</keyword>
<keyword evidence="8 15" id="KW-0460">Magnesium</keyword>
<keyword evidence="20" id="KW-1185">Reference proteome</keyword>
<feature type="compositionally biased region" description="Low complexity" evidence="17">
    <location>
        <begin position="1505"/>
        <end position="1519"/>
    </location>
</feature>
<feature type="binding site" evidence="14">
    <location>
        <position position="709"/>
    </location>
    <ligand>
        <name>ATP</name>
        <dbReference type="ChEBI" id="CHEBI:30616"/>
    </ligand>
</feature>
<dbReference type="STRING" id="75913.A0A0K0EWV7"/>
<evidence type="ECO:0000256" key="9">
    <source>
        <dbReference type="ARBA" id="ARBA00022967"/>
    </source>
</evidence>
<evidence type="ECO:0000256" key="11">
    <source>
        <dbReference type="ARBA" id="ARBA00023136"/>
    </source>
</evidence>
<dbReference type="PROSITE" id="PS00154">
    <property type="entry name" value="ATPASE_E1_E2"/>
    <property type="match status" value="1"/>
</dbReference>
<evidence type="ECO:0000256" key="12">
    <source>
        <dbReference type="ARBA" id="ARBA00034036"/>
    </source>
</evidence>
<feature type="transmembrane region" description="Helical" evidence="16">
    <location>
        <begin position="1113"/>
        <end position="1133"/>
    </location>
</feature>
<comment type="catalytic activity">
    <reaction evidence="12 16">
        <text>ATP + H2O + phospholipidSide 1 = ADP + phosphate + phospholipidSide 2.</text>
        <dbReference type="EC" id="7.6.2.1"/>
    </reaction>
</comment>
<dbReference type="InterPro" id="IPR023214">
    <property type="entry name" value="HAD_sf"/>
</dbReference>
<feature type="binding site" evidence="14">
    <location>
        <position position="1027"/>
    </location>
    <ligand>
        <name>ATP</name>
        <dbReference type="ChEBI" id="CHEBI:30616"/>
    </ligand>
</feature>
<feature type="binding site" evidence="14">
    <location>
        <position position="541"/>
    </location>
    <ligand>
        <name>ATP</name>
        <dbReference type="ChEBI" id="CHEBI:30616"/>
    </ligand>
</feature>
<feature type="binding site" evidence="14">
    <location>
        <position position="686"/>
    </location>
    <ligand>
        <name>ATP</name>
        <dbReference type="ChEBI" id="CHEBI:30616"/>
    </ligand>
</feature>
<evidence type="ECO:0000313" key="21">
    <source>
        <dbReference type="WBParaSite" id="SVE_0101100.3"/>
    </source>
</evidence>
<evidence type="ECO:0000313" key="20">
    <source>
        <dbReference type="Proteomes" id="UP000035680"/>
    </source>
</evidence>
<evidence type="ECO:0000256" key="6">
    <source>
        <dbReference type="ARBA" id="ARBA00022741"/>
    </source>
</evidence>
<dbReference type="EC" id="7.6.2.1" evidence="16"/>
<protein>
    <recommendedName>
        <fullName evidence="16">Phospholipid-transporting ATPase</fullName>
        <ecNumber evidence="16">7.6.2.1</ecNumber>
    </recommendedName>
</protein>
<dbReference type="Pfam" id="PF16212">
    <property type="entry name" value="PhoLip_ATPase_C"/>
    <property type="match status" value="1"/>
</dbReference>
<dbReference type="FunFam" id="3.40.50.1000:FF:000001">
    <property type="entry name" value="Phospholipid-transporting ATPase IC"/>
    <property type="match status" value="1"/>
</dbReference>
<dbReference type="InterPro" id="IPR036412">
    <property type="entry name" value="HAD-like_sf"/>
</dbReference>
<evidence type="ECO:0000256" key="7">
    <source>
        <dbReference type="ARBA" id="ARBA00022840"/>
    </source>
</evidence>
<dbReference type="NCBIfam" id="TIGR01494">
    <property type="entry name" value="ATPase_P-type"/>
    <property type="match status" value="1"/>
</dbReference>
<keyword evidence="4 16" id="KW-0812">Transmembrane</keyword>
<dbReference type="GO" id="GO:0005802">
    <property type="term" value="C:trans-Golgi network"/>
    <property type="evidence" value="ECO:0007669"/>
    <property type="project" value="TreeGrafter"/>
</dbReference>
<feature type="transmembrane region" description="Helical" evidence="16">
    <location>
        <begin position="1199"/>
        <end position="1219"/>
    </location>
</feature>
<dbReference type="GO" id="GO:0007030">
    <property type="term" value="P:Golgi organization"/>
    <property type="evidence" value="ECO:0007669"/>
    <property type="project" value="TreeGrafter"/>
</dbReference>
<keyword evidence="5 15" id="KW-0479">Metal-binding</keyword>
<feature type="region of interest" description="Disordered" evidence="17">
    <location>
        <begin position="1497"/>
        <end position="1537"/>
    </location>
</feature>
<dbReference type="PRINTS" id="PR00119">
    <property type="entry name" value="CATATPASE"/>
</dbReference>
<evidence type="ECO:0000256" key="13">
    <source>
        <dbReference type="PIRSR" id="PIRSR606539-1"/>
    </source>
</evidence>
<dbReference type="SUPFAM" id="SSF56784">
    <property type="entry name" value="HAD-like"/>
    <property type="match status" value="1"/>
</dbReference>
<feature type="binding site" evidence="14">
    <location>
        <position position="824"/>
    </location>
    <ligand>
        <name>ATP</name>
        <dbReference type="ChEBI" id="CHEBI:30616"/>
    </ligand>
</feature>
<feature type="transmembrane region" description="Helical" evidence="16">
    <location>
        <begin position="415"/>
        <end position="440"/>
    </location>
</feature>
<evidence type="ECO:0000256" key="4">
    <source>
        <dbReference type="ARBA" id="ARBA00022692"/>
    </source>
</evidence>
<dbReference type="Gene3D" id="3.40.50.1000">
    <property type="entry name" value="HAD superfamily/HAD-like"/>
    <property type="match status" value="1"/>
</dbReference>
<feature type="transmembrane region" description="Helical" evidence="16">
    <location>
        <begin position="1084"/>
        <end position="1107"/>
    </location>
</feature>
<dbReference type="Pfam" id="PF13246">
    <property type="entry name" value="Cation_ATPase"/>
    <property type="match status" value="1"/>
</dbReference>
<feature type="binding site" evidence="14">
    <location>
        <position position="542"/>
    </location>
    <ligand>
        <name>ATP</name>
        <dbReference type="ChEBI" id="CHEBI:30616"/>
    </ligand>
</feature>
<evidence type="ECO:0000259" key="19">
    <source>
        <dbReference type="Pfam" id="PF16212"/>
    </source>
</evidence>
<reference evidence="20" key="1">
    <citation type="submission" date="2014-07" db="EMBL/GenBank/DDBJ databases">
        <authorList>
            <person name="Martin A.A"/>
            <person name="De Silva N."/>
        </authorList>
    </citation>
    <scope>NUCLEOTIDE SEQUENCE</scope>
</reference>
<evidence type="ECO:0000256" key="8">
    <source>
        <dbReference type="ARBA" id="ARBA00022842"/>
    </source>
</evidence>
<comment type="cofactor">
    <cofactor evidence="15">
        <name>Mg(2+)</name>
        <dbReference type="ChEBI" id="CHEBI:18420"/>
    </cofactor>
</comment>
<dbReference type="GO" id="GO:0005886">
    <property type="term" value="C:plasma membrane"/>
    <property type="evidence" value="ECO:0007669"/>
    <property type="project" value="TreeGrafter"/>
</dbReference>
<feature type="compositionally biased region" description="Basic and acidic residues" evidence="17">
    <location>
        <begin position="1"/>
        <end position="19"/>
    </location>
</feature>
<evidence type="ECO:0000259" key="18">
    <source>
        <dbReference type="Pfam" id="PF16209"/>
    </source>
</evidence>
<feature type="binding site" evidence="15">
    <location>
        <position position="543"/>
    </location>
    <ligand>
        <name>Mg(2+)</name>
        <dbReference type="ChEBI" id="CHEBI:18420"/>
    </ligand>
</feature>
<feature type="binding site" evidence="14">
    <location>
        <position position="543"/>
    </location>
    <ligand>
        <name>ATP</name>
        <dbReference type="ChEBI" id="CHEBI:30616"/>
    </ligand>
</feature>
<keyword evidence="10 16" id="KW-1133">Transmembrane helix</keyword>
<keyword evidence="3" id="KW-0597">Phosphoprotein</keyword>
<dbReference type="SFLD" id="SFLDS00003">
    <property type="entry name" value="Haloacid_Dehalogenase"/>
    <property type="match status" value="1"/>
</dbReference>
<feature type="compositionally biased region" description="Polar residues" evidence="17">
    <location>
        <begin position="20"/>
        <end position="47"/>
    </location>
</feature>
<evidence type="ECO:0000256" key="5">
    <source>
        <dbReference type="ARBA" id="ARBA00022723"/>
    </source>
</evidence>
<dbReference type="InterPro" id="IPR001757">
    <property type="entry name" value="P_typ_ATPase"/>
</dbReference>
<feature type="binding site" evidence="14">
    <location>
        <position position="645"/>
    </location>
    <ligand>
        <name>ATP</name>
        <dbReference type="ChEBI" id="CHEBI:30616"/>
    </ligand>
</feature>
<dbReference type="InterPro" id="IPR018303">
    <property type="entry name" value="ATPase_P-typ_P_site"/>
</dbReference>
<keyword evidence="6 14" id="KW-0547">Nucleotide-binding</keyword>
<feature type="compositionally biased region" description="Basic and acidic residues" evidence="17">
    <location>
        <begin position="1386"/>
        <end position="1400"/>
    </location>
</feature>
<dbReference type="Pfam" id="PF16209">
    <property type="entry name" value="PhoLip_ATPase_N"/>
    <property type="match status" value="1"/>
</dbReference>
<feature type="binding site" evidence="14">
    <location>
        <position position="1026"/>
    </location>
    <ligand>
        <name>ATP</name>
        <dbReference type="ChEBI" id="CHEBI:30616"/>
    </ligand>
</feature>
<feature type="transmembrane region" description="Helical" evidence="16">
    <location>
        <begin position="1231"/>
        <end position="1248"/>
    </location>
</feature>
<feature type="active site" description="4-aspartylphosphate intermediate" evidence="13">
    <location>
        <position position="541"/>
    </location>
</feature>
<comment type="similarity">
    <text evidence="2 16">Belongs to the cation transport ATPase (P-type) (TC 3.A.3) family. Type IV subfamily.</text>
</comment>
<feature type="domain" description="P-type ATPase N-terminal" evidence="18">
    <location>
        <begin position="156"/>
        <end position="220"/>
    </location>
</feature>
<feature type="binding site" evidence="15">
    <location>
        <position position="1027"/>
    </location>
    <ligand>
        <name>Mg(2+)</name>
        <dbReference type="ChEBI" id="CHEBI:18420"/>
    </ligand>
</feature>
<feature type="compositionally biased region" description="Polar residues" evidence="17">
    <location>
        <begin position="1407"/>
        <end position="1421"/>
    </location>
</feature>
<evidence type="ECO:0000256" key="10">
    <source>
        <dbReference type="ARBA" id="ARBA00022989"/>
    </source>
</evidence>
<feature type="domain" description="P-type ATPase C-terminal" evidence="19">
    <location>
        <begin position="1049"/>
        <end position="1299"/>
    </location>
</feature>
<feature type="binding site" evidence="14">
    <location>
        <position position="826"/>
    </location>
    <ligand>
        <name>ATP</name>
        <dbReference type="ChEBI" id="CHEBI:30616"/>
    </ligand>
</feature>
<feature type="transmembrane region" description="Helical" evidence="16">
    <location>
        <begin position="1277"/>
        <end position="1299"/>
    </location>
</feature>
<dbReference type="SUPFAM" id="SSF81653">
    <property type="entry name" value="Calcium ATPase, transduction domain A"/>
    <property type="match status" value="1"/>
</dbReference>
<feature type="region of interest" description="Disordered" evidence="17">
    <location>
        <begin position="59"/>
        <end position="84"/>
    </location>
</feature>
<dbReference type="FunFam" id="3.40.1110.10:FF:000087">
    <property type="entry name" value="Phospholipid-transporting ATPase"/>
    <property type="match status" value="1"/>
</dbReference>
<evidence type="ECO:0000256" key="1">
    <source>
        <dbReference type="ARBA" id="ARBA00004141"/>
    </source>
</evidence>
<dbReference type="GO" id="GO:0045332">
    <property type="term" value="P:phospholipid translocation"/>
    <property type="evidence" value="ECO:0007669"/>
    <property type="project" value="TreeGrafter"/>
</dbReference>
<sequence length="1551" mass="177257">MDLNDRKQSKTPDTHKDQIHQTSQIIGVQNTDIGDPNYQPTPRDNQINLSNESLEKNYLKDISKQDNKDITESDRKNEENINRKDITIPQNSLKNSTELDNNLPSTLNKPTSFFEKVKFFIKSLSKQRNVIKLDSMKAAKEKINWSGKKETQRILKANNREFNKQFKYADNFIKTSKYTLITFVPINLFEQFRRLANAYFLLLMCLQFIKWISSISWYSTAIPLVIVLAFSGVKDAYDDFQRHRTDNQVNNRIAMVVRDGHLVEEKWMNVKVGDIIRMENEDFIASDVLLISSSEPHGLCYIETAELDGETNLKTRSALPETAIYGDILKDISGFSGKIICEPPNNRLSKFEGKLELNSQTYPIDNNRMLLRGCRLRNTRWCYGVVIFAGKDTKLMQNSGVTEFKRTSIDKFLNFLIMGIVLFLIAMCLICTILCGVWEWTTGRNFQTYLSWDKEVIPNPEQKSGSQIALIAFLMFFSYIILLNTVVPISLYVSVEILRFVHSLWINFDRKMYDNKNDIPAKARTTTLNEELGQVQYIFSDKTGTLTQNIMTFNKCSINGRSYGDVINERGETIIIDENTTPLDFSLNRWYEKSFKFYDRTLQEDTESKLTMVDEFWRLLSICHTVMPERKPGNKLEYQAQSPDEAALTSAARNFGYVFKSRTPQSVTIEINGNEEIYQVLQFLDFDNVRKRMSVIVKGPDGKLKLYCKGADTIVLKRISPNTPRLLIEATTQHLDQFASDGLRTLCVAYKELKDEECYEWLSRLKVAASALENREDKMAKLYDELEVNLTLIGATAIEDKLQDDVPGTIAKLTAANIKIWVLTGDKTETAINIGFSCKLLTDQMKDIMVIDGSTSEEVEIQLKDTKRIIERGKGRGSSVTTYINNVIAALERLEIEKERTKLLNKWNIETNNIKNSKSLYYNQDSKNASTNMSISQQKNGILNNGRNFSGENEDDEGKEGYALVINGDSLTHALSPKLEKLFLDIGCECQSVICCRVTPLQKAEVVDLVKRNKKAVTLAVGDGANDVSMIKTAHIGVGISGKEGMQAVLASDYSIGQFKFLQRLLLVHGRWSYFRMCKFLRYFFYKNFSFTLVHFWYSFFCGYSAMPLYDPVLISCYNMFFTSLPCLAMGVLDQDVNDEYSLLFPKLYIPGQYNLFFNMRIFIYSVLHGIITSLVIFFVPYAALYNASNNSGQDLNDYAMLSFTTFTGLIIVVTGQIMLDTSYWTPINHFCIWISLGIYFGLVFIYYEALSPRVAIYAGSSPAYGITFRAMSTPHFWFSLLLISVILLLPVLIARFFWIDTHPSYADKIKIHKLLYKGQPTQLDSEDATREAKSRTIPRTVQTRRSRPRSLRSGYAFSHSAGFGDLIIKGKLFKNIESLRLNSFKKGDNDRRDSKKSPTLEDIDEQQNNHITNSRKGTSCTQQYNNRISTNIVPGNTITSGEHNIWINEDVDEKQYVNNAFTDDESINKPPSDQNTPRITTEFSSVNQGTVTTFENDQINSGDLNANRRLNSQNNSSQYMLSGTRKRENGKNIKDNKNSVSIDYQKETLV</sequence>
<dbReference type="InterPro" id="IPR044492">
    <property type="entry name" value="P_typ_ATPase_HD_dom"/>
</dbReference>
<dbReference type="GO" id="GO:0016887">
    <property type="term" value="F:ATP hydrolysis activity"/>
    <property type="evidence" value="ECO:0007669"/>
    <property type="project" value="InterPro"/>
</dbReference>
<feature type="binding site" evidence="14">
    <location>
        <position position="997"/>
    </location>
    <ligand>
        <name>ATP</name>
        <dbReference type="ChEBI" id="CHEBI:30616"/>
    </ligand>
</feature>
<organism evidence="20 21">
    <name type="scientific">Strongyloides venezuelensis</name>
    <name type="common">Threadworm</name>
    <dbReference type="NCBI Taxonomy" id="75913"/>
    <lineage>
        <taxon>Eukaryota</taxon>
        <taxon>Metazoa</taxon>
        <taxon>Ecdysozoa</taxon>
        <taxon>Nematoda</taxon>
        <taxon>Chromadorea</taxon>
        <taxon>Rhabditida</taxon>
        <taxon>Tylenchina</taxon>
        <taxon>Panagrolaimomorpha</taxon>
        <taxon>Strongyloidoidea</taxon>
        <taxon>Strongyloididae</taxon>
        <taxon>Strongyloides</taxon>
    </lineage>
</organism>
<evidence type="ECO:0000256" key="3">
    <source>
        <dbReference type="ARBA" id="ARBA00022553"/>
    </source>
</evidence>
<dbReference type="InterPro" id="IPR008250">
    <property type="entry name" value="ATPase_P-typ_transduc_dom_A_sf"/>
</dbReference>
<evidence type="ECO:0000256" key="14">
    <source>
        <dbReference type="PIRSR" id="PIRSR606539-2"/>
    </source>
</evidence>
<dbReference type="WBParaSite" id="SVE_0101100.3">
    <property type="protein sequence ID" value="SVE_0101100.3"/>
    <property type="gene ID" value="SVE_0101100"/>
</dbReference>
<feature type="region of interest" description="Disordered" evidence="17">
    <location>
        <begin position="1326"/>
        <end position="1352"/>
    </location>
</feature>
<dbReference type="PANTHER" id="PTHR24092">
    <property type="entry name" value="PROBABLE PHOSPHOLIPID-TRANSPORTING ATPASE"/>
    <property type="match status" value="1"/>
</dbReference>
<evidence type="ECO:0000256" key="15">
    <source>
        <dbReference type="PIRSR" id="PIRSR606539-3"/>
    </source>
</evidence>
<dbReference type="InterPro" id="IPR023298">
    <property type="entry name" value="ATPase_P-typ_TM_dom_sf"/>
</dbReference>
<keyword evidence="11 16" id="KW-0472">Membrane</keyword>
<dbReference type="GO" id="GO:0140326">
    <property type="term" value="F:ATPase-coupled intramembrane lipid transporter activity"/>
    <property type="evidence" value="ECO:0007669"/>
    <property type="project" value="UniProtKB-EC"/>
</dbReference>
<dbReference type="InterPro" id="IPR032630">
    <property type="entry name" value="P_typ_ATPase_c"/>
</dbReference>
<reference evidence="21" key="2">
    <citation type="submission" date="2015-08" db="UniProtKB">
        <authorList>
            <consortium name="WormBaseParasite"/>
        </authorList>
    </citation>
    <scope>IDENTIFICATION</scope>
</reference>
<dbReference type="GO" id="GO:0005524">
    <property type="term" value="F:ATP binding"/>
    <property type="evidence" value="ECO:0007669"/>
    <property type="project" value="UniProtKB-UniRule"/>
</dbReference>